<proteinExistence type="predicted"/>
<sequence>MIPDPEKVIIAALAHYMPDLVTDGVPRIHSQPPKEWAQQPFLVVRATGGGASRHPHLFAVCYFEVEAFDATRGGASQLARRAGACLSKASRQSYRYETPDEAGYLFGHREVNAPSRVYDGLSSKHGDSAMFQGTYQISVRALR</sequence>
<dbReference type="EMBL" id="BAABAQ010000003">
    <property type="protein sequence ID" value="GAA4186923.1"/>
    <property type="molecule type" value="Genomic_DNA"/>
</dbReference>
<evidence type="ECO:0000313" key="2">
    <source>
        <dbReference type="Proteomes" id="UP001501251"/>
    </source>
</evidence>
<comment type="caution">
    <text evidence="1">The sequence shown here is derived from an EMBL/GenBank/DDBJ whole genome shotgun (WGS) entry which is preliminary data.</text>
</comment>
<accession>A0ABP8ANL0</accession>
<dbReference type="Proteomes" id="UP001501251">
    <property type="component" value="Unassembled WGS sequence"/>
</dbReference>
<organism evidence="1 2">
    <name type="scientific">Streptosporangium oxazolinicum</name>
    <dbReference type="NCBI Taxonomy" id="909287"/>
    <lineage>
        <taxon>Bacteria</taxon>
        <taxon>Bacillati</taxon>
        <taxon>Actinomycetota</taxon>
        <taxon>Actinomycetes</taxon>
        <taxon>Streptosporangiales</taxon>
        <taxon>Streptosporangiaceae</taxon>
        <taxon>Streptosporangium</taxon>
    </lineage>
</organism>
<name>A0ABP8ANL0_9ACTN</name>
<keyword evidence="2" id="KW-1185">Reference proteome</keyword>
<reference evidence="2" key="1">
    <citation type="journal article" date="2019" name="Int. J. Syst. Evol. Microbiol.">
        <title>The Global Catalogue of Microorganisms (GCM) 10K type strain sequencing project: providing services to taxonomists for standard genome sequencing and annotation.</title>
        <authorList>
            <consortium name="The Broad Institute Genomics Platform"/>
            <consortium name="The Broad Institute Genome Sequencing Center for Infectious Disease"/>
            <person name="Wu L."/>
            <person name="Ma J."/>
        </authorList>
    </citation>
    <scope>NUCLEOTIDE SEQUENCE [LARGE SCALE GENOMIC DNA]</scope>
    <source>
        <strain evidence="2">JCM 17388</strain>
    </source>
</reference>
<protein>
    <recommendedName>
        <fullName evidence="3">Tail terminator</fullName>
    </recommendedName>
</protein>
<evidence type="ECO:0000313" key="1">
    <source>
        <dbReference type="EMBL" id="GAA4186923.1"/>
    </source>
</evidence>
<dbReference type="RefSeq" id="WP_344917314.1">
    <property type="nucleotide sequence ID" value="NZ_BAABAQ010000003.1"/>
</dbReference>
<evidence type="ECO:0008006" key="3">
    <source>
        <dbReference type="Google" id="ProtNLM"/>
    </source>
</evidence>
<gene>
    <name evidence="1" type="ORF">GCM10022252_19640</name>
</gene>